<evidence type="ECO:0000256" key="1">
    <source>
        <dbReference type="SAM" id="SignalP"/>
    </source>
</evidence>
<evidence type="ECO:0000313" key="2">
    <source>
        <dbReference type="EMBL" id="AMY69786.1"/>
    </source>
</evidence>
<proteinExistence type="predicted"/>
<dbReference type="Proteomes" id="UP000076128">
    <property type="component" value="Chromosome"/>
</dbReference>
<gene>
    <name evidence="2" type="ORF">AKL17_2543</name>
</gene>
<organism evidence="2 3">
    <name type="scientific">Frigidibacter mobilis</name>
    <dbReference type="NCBI Taxonomy" id="1335048"/>
    <lineage>
        <taxon>Bacteria</taxon>
        <taxon>Pseudomonadati</taxon>
        <taxon>Pseudomonadota</taxon>
        <taxon>Alphaproteobacteria</taxon>
        <taxon>Rhodobacterales</taxon>
        <taxon>Paracoccaceae</taxon>
        <taxon>Frigidibacter</taxon>
    </lineage>
</organism>
<dbReference type="RefSeq" id="WP_066813743.1">
    <property type="nucleotide sequence ID" value="NZ_CP012661.1"/>
</dbReference>
<feature type="chain" id="PRO_5007811688" evidence="1">
    <location>
        <begin position="28"/>
        <end position="86"/>
    </location>
</feature>
<dbReference type="OrthoDB" id="8481861at2"/>
<protein>
    <submittedName>
        <fullName evidence="2">Uncharacterized protein</fullName>
    </submittedName>
</protein>
<keyword evidence="3" id="KW-1185">Reference proteome</keyword>
<sequence length="86" mass="9471">MTIKFNPKSALLLASLAVAIFTAPAFAETSFEAVKAEAKALVQVTKDYAFDKRDELVAYSKASLEKIDTDIGQLEVRIRNDWGGMM</sequence>
<reference evidence="2 3" key="1">
    <citation type="submission" date="2015-09" db="EMBL/GenBank/DDBJ databases">
        <title>Complete genome sequence of Defluviimonas alba cai42t isolated from an oilfield in Xinjiang.</title>
        <authorList>
            <person name="Geng S."/>
            <person name="Pan X."/>
            <person name="Wu X."/>
        </authorList>
    </citation>
    <scope>NUCLEOTIDE SEQUENCE [LARGE SCALE GENOMIC DNA]</scope>
    <source>
        <strain evidence="3">cai42</strain>
    </source>
</reference>
<evidence type="ECO:0000313" key="3">
    <source>
        <dbReference type="Proteomes" id="UP000076128"/>
    </source>
</evidence>
<keyword evidence="1" id="KW-0732">Signal</keyword>
<name>A0A159Z3X1_9RHOB</name>
<feature type="signal peptide" evidence="1">
    <location>
        <begin position="1"/>
        <end position="27"/>
    </location>
</feature>
<dbReference type="EMBL" id="CP012661">
    <property type="protein sequence ID" value="AMY69786.1"/>
    <property type="molecule type" value="Genomic_DNA"/>
</dbReference>
<accession>A0A159Z3X1</accession>
<dbReference type="KEGG" id="daa:AKL17_2543"/>
<dbReference type="AlphaFoldDB" id="A0A159Z3X1"/>